<comment type="caution">
    <text evidence="3">The sequence shown here is derived from an EMBL/GenBank/DDBJ whole genome shotgun (WGS) entry which is preliminary data.</text>
</comment>
<dbReference type="Proteomes" id="UP001199319">
    <property type="component" value="Unassembled WGS sequence"/>
</dbReference>
<name>A0AAE3AAV7_9FIRM</name>
<feature type="transmembrane region" description="Helical" evidence="2">
    <location>
        <begin position="36"/>
        <end position="55"/>
    </location>
</feature>
<dbReference type="SUPFAM" id="SSF50969">
    <property type="entry name" value="YVTN repeat-like/Quinoprotein amine dehydrogenase"/>
    <property type="match status" value="1"/>
</dbReference>
<feature type="compositionally biased region" description="Basic and acidic residues" evidence="1">
    <location>
        <begin position="1"/>
        <end position="12"/>
    </location>
</feature>
<keyword evidence="4" id="KW-1185">Reference proteome</keyword>
<dbReference type="EMBL" id="JAJEPW010000015">
    <property type="protein sequence ID" value="MCC2129211.1"/>
    <property type="molecule type" value="Genomic_DNA"/>
</dbReference>
<dbReference type="InterPro" id="IPR043765">
    <property type="entry name" value="DUF5711"/>
</dbReference>
<dbReference type="InterPro" id="IPR011044">
    <property type="entry name" value="Quino_amine_DH_bsu"/>
</dbReference>
<evidence type="ECO:0000256" key="2">
    <source>
        <dbReference type="SAM" id="Phobius"/>
    </source>
</evidence>
<keyword evidence="2" id="KW-1133">Transmembrane helix</keyword>
<accession>A0AAE3AAV7</accession>
<evidence type="ECO:0000313" key="3">
    <source>
        <dbReference type="EMBL" id="MCC2129211.1"/>
    </source>
</evidence>
<dbReference type="Pfam" id="PF18975">
    <property type="entry name" value="DUF5711"/>
    <property type="match status" value="1"/>
</dbReference>
<keyword evidence="2" id="KW-0472">Membrane</keyword>
<keyword evidence="2" id="KW-0812">Transmembrane</keyword>
<gene>
    <name evidence="3" type="ORF">LKD37_06710</name>
</gene>
<evidence type="ECO:0000313" key="4">
    <source>
        <dbReference type="Proteomes" id="UP001199319"/>
    </source>
</evidence>
<dbReference type="AlphaFoldDB" id="A0AAE3AAV7"/>
<organism evidence="3 4">
    <name type="scientific">Brotocaccenecus cirricatena</name>
    <dbReference type="NCBI Taxonomy" id="3064195"/>
    <lineage>
        <taxon>Bacteria</taxon>
        <taxon>Bacillati</taxon>
        <taxon>Bacillota</taxon>
        <taxon>Clostridia</taxon>
        <taxon>Eubacteriales</taxon>
        <taxon>Oscillospiraceae</taxon>
        <taxon>Brotocaccenecus</taxon>
    </lineage>
</organism>
<reference evidence="3" key="1">
    <citation type="submission" date="2021-10" db="EMBL/GenBank/DDBJ databases">
        <title>Anaerobic single-cell dispensing facilitates the cultivation of human gut bacteria.</title>
        <authorList>
            <person name="Afrizal A."/>
        </authorList>
    </citation>
    <scope>NUCLEOTIDE SEQUENCE</scope>
    <source>
        <strain evidence="3">CLA-AA-H272</strain>
    </source>
</reference>
<protein>
    <submittedName>
        <fullName evidence="3">DUF5711 family protein</fullName>
    </submittedName>
</protein>
<sequence length="402" mass="43135">MKMKDSMDRMEFDQGNLQEEAPRRVQRRKRPELKPIWFAAVAVVLLAVVLIAALTDTTAFDGLRRSVTYARAKKDETGCAQLYHYAADRTSCFASLDGSLAIVTNSQLLVMQEDGQVVCNETVKWTSCTVTGTGSLAAAYDIGGSDVYVLNAQGLVRKITCGGEILSVTLTREGRLAVTLNERGYKAAVEVYDEDGVKEFAFHSADSFLMTSSVSRNGKEMAAVTMGQAQGSFTSSIVLYKLDRQEAYATCDLAGVAVYDLGLVGKRYCAVAEDSLHFIDQKGRAAASYSYDGGVLRRCSLGGDGYAAVLLGRYKVGSQLRLVTVNSDGKELGSLDLDGDVLSMSACGRYVAVLFADRLVIYNKNLKEYATLQGVSSAGDVLMRSDGSAVLAGSAAASVFLP</sequence>
<evidence type="ECO:0000256" key="1">
    <source>
        <dbReference type="SAM" id="MobiDB-lite"/>
    </source>
</evidence>
<dbReference type="RefSeq" id="WP_302928507.1">
    <property type="nucleotide sequence ID" value="NZ_JAJEPW010000015.1"/>
</dbReference>
<feature type="region of interest" description="Disordered" evidence="1">
    <location>
        <begin position="1"/>
        <end position="26"/>
    </location>
</feature>
<proteinExistence type="predicted"/>